<dbReference type="EMBL" id="RJVA01000017">
    <property type="protein sequence ID" value="ROQ89537.1"/>
    <property type="molecule type" value="Genomic_DNA"/>
</dbReference>
<dbReference type="InterPro" id="IPR015797">
    <property type="entry name" value="NUDIX_hydrolase-like_dom_sf"/>
</dbReference>
<dbReference type="Pfam" id="PF00293">
    <property type="entry name" value="NUDIX"/>
    <property type="match status" value="1"/>
</dbReference>
<dbReference type="AlphaFoldDB" id="A0A3N1UM86"/>
<dbReference type="CDD" id="cd04678">
    <property type="entry name" value="NUDIX_MTH2_Nudt15"/>
    <property type="match status" value="1"/>
</dbReference>
<protein>
    <submittedName>
        <fullName evidence="4">ADP-ribose pyrophosphatase YjhB (NUDIX family)</fullName>
    </submittedName>
</protein>
<proteinExistence type="inferred from homology"/>
<dbReference type="InterPro" id="IPR000086">
    <property type="entry name" value="NUDIX_hydrolase_dom"/>
</dbReference>
<evidence type="ECO:0000313" key="5">
    <source>
        <dbReference type="Proteomes" id="UP000276223"/>
    </source>
</evidence>
<dbReference type="Gene3D" id="3.90.79.10">
    <property type="entry name" value="Nucleoside Triphosphate Pyrophosphohydrolase"/>
    <property type="match status" value="1"/>
</dbReference>
<dbReference type="PROSITE" id="PS00893">
    <property type="entry name" value="NUDIX_BOX"/>
    <property type="match status" value="1"/>
</dbReference>
<dbReference type="PRINTS" id="PR00502">
    <property type="entry name" value="NUDIXFAMILY"/>
</dbReference>
<dbReference type="InterPro" id="IPR020476">
    <property type="entry name" value="Nudix_hydrolase"/>
</dbReference>
<dbReference type="PROSITE" id="PS51462">
    <property type="entry name" value="NUDIX"/>
    <property type="match status" value="1"/>
</dbReference>
<evidence type="ECO:0000256" key="2">
    <source>
        <dbReference type="RuleBase" id="RU003476"/>
    </source>
</evidence>
<dbReference type="PANTHER" id="PTHR43736:SF1">
    <property type="entry name" value="DIHYDRONEOPTERIN TRIPHOSPHATE DIPHOSPHATASE"/>
    <property type="match status" value="1"/>
</dbReference>
<dbReference type="RefSeq" id="WP_123291519.1">
    <property type="nucleotide sequence ID" value="NZ_RJVA01000017.1"/>
</dbReference>
<evidence type="ECO:0000259" key="3">
    <source>
        <dbReference type="PROSITE" id="PS51462"/>
    </source>
</evidence>
<organism evidence="4 5">
    <name type="scientific">Desulfosoma caldarium</name>
    <dbReference type="NCBI Taxonomy" id="610254"/>
    <lineage>
        <taxon>Bacteria</taxon>
        <taxon>Pseudomonadati</taxon>
        <taxon>Thermodesulfobacteriota</taxon>
        <taxon>Syntrophobacteria</taxon>
        <taxon>Syntrophobacterales</taxon>
        <taxon>Syntrophobacteraceae</taxon>
        <taxon>Desulfosoma</taxon>
    </lineage>
</organism>
<dbReference type="InterPro" id="IPR020084">
    <property type="entry name" value="NUDIX_hydrolase_CS"/>
</dbReference>
<evidence type="ECO:0000313" key="4">
    <source>
        <dbReference type="EMBL" id="ROQ89537.1"/>
    </source>
</evidence>
<feature type="domain" description="Nudix hydrolase" evidence="3">
    <location>
        <begin position="35"/>
        <end position="161"/>
    </location>
</feature>
<keyword evidence="1 2" id="KW-0378">Hydrolase</keyword>
<evidence type="ECO:0000256" key="1">
    <source>
        <dbReference type="ARBA" id="ARBA00022801"/>
    </source>
</evidence>
<name>A0A3N1UM86_9BACT</name>
<reference evidence="4 5" key="1">
    <citation type="submission" date="2018-11" db="EMBL/GenBank/DDBJ databases">
        <title>Genomic Encyclopedia of Type Strains, Phase IV (KMG-IV): sequencing the most valuable type-strain genomes for metagenomic binning, comparative biology and taxonomic classification.</title>
        <authorList>
            <person name="Goeker M."/>
        </authorList>
    </citation>
    <scope>NUCLEOTIDE SEQUENCE [LARGE SCALE GENOMIC DNA]</scope>
    <source>
        <strain evidence="4 5">DSM 22027</strain>
    </source>
</reference>
<dbReference type="GO" id="GO:0016787">
    <property type="term" value="F:hydrolase activity"/>
    <property type="evidence" value="ECO:0007669"/>
    <property type="project" value="UniProtKB-KW"/>
</dbReference>
<gene>
    <name evidence="4" type="ORF">EDC27_3073</name>
</gene>
<dbReference type="PANTHER" id="PTHR43736">
    <property type="entry name" value="ADP-RIBOSE PYROPHOSPHATASE"/>
    <property type="match status" value="1"/>
</dbReference>
<keyword evidence="5" id="KW-1185">Reference proteome</keyword>
<sequence>MDEKSFYRYCPHCGAPVERTRHGRLRCAACDEVFYRNPTVGVAVVVLENQQLLMVRRRGRYAGRWCIPCGHVEWGEDVREAAARELLEETGLRVAVGPVLAVHSNFHDPAHLTVGVWFFGRRLEGMPQAGSDADDVGFFPLTQLPEPLAFPTDAKVCALLQHHAQQGTLESWIQCLHSGLDRSKSGSCV</sequence>
<dbReference type="OrthoDB" id="5417595at2"/>
<comment type="caution">
    <text evidence="4">The sequence shown here is derived from an EMBL/GenBank/DDBJ whole genome shotgun (WGS) entry which is preliminary data.</text>
</comment>
<dbReference type="Proteomes" id="UP000276223">
    <property type="component" value="Unassembled WGS sequence"/>
</dbReference>
<dbReference type="SUPFAM" id="SSF55811">
    <property type="entry name" value="Nudix"/>
    <property type="match status" value="1"/>
</dbReference>
<accession>A0A3N1UM86</accession>
<comment type="similarity">
    <text evidence="2">Belongs to the Nudix hydrolase family.</text>
</comment>